<dbReference type="Gene3D" id="3.40.109.10">
    <property type="entry name" value="NADH Oxidase"/>
    <property type="match status" value="1"/>
</dbReference>
<dbReference type="Proteomes" id="UP000255505">
    <property type="component" value="Plasmid III"/>
</dbReference>
<protein>
    <submittedName>
        <fullName evidence="2">Uncharacterized protein</fullName>
    </submittedName>
</protein>
<dbReference type="EMBL" id="OOEF01000057">
    <property type="protein sequence ID" value="SPK70554.1"/>
    <property type="molecule type" value="Genomic_DNA"/>
</dbReference>
<accession>A0A375IR41</accession>
<evidence type="ECO:0000313" key="2">
    <source>
        <dbReference type="EMBL" id="SPK77074.1"/>
    </source>
</evidence>
<dbReference type="EMBL" id="LT991978">
    <property type="protein sequence ID" value="SPK77074.1"/>
    <property type="molecule type" value="Genomic_DNA"/>
</dbReference>
<proteinExistence type="predicted"/>
<sequence length="32" mass="3834">MGALWQRMSTREFGEQPLPLQQLSELLHHRPF</sequence>
<dbReference type="GO" id="GO:0016491">
    <property type="term" value="F:oxidoreductase activity"/>
    <property type="evidence" value="ECO:0007669"/>
    <property type="project" value="InterPro"/>
</dbReference>
<geneLocation type="plasmid" evidence="2">
    <name>III</name>
</geneLocation>
<name>A0A375IR41_9BURK</name>
<reference evidence="2 3" key="1">
    <citation type="submission" date="2018-01" db="EMBL/GenBank/DDBJ databases">
        <authorList>
            <person name="Gaut B.S."/>
            <person name="Morton B.R."/>
            <person name="Clegg M.T."/>
            <person name="Duvall M.R."/>
        </authorList>
    </citation>
    <scope>NUCLEOTIDE SEQUENCE [LARGE SCALE GENOMIC DNA]</scope>
    <source>
        <strain evidence="2">Cupriavidus taiwanensis LMG 19425</strain>
        <plasmid evidence="3">Plasmid iii</plasmid>
    </source>
</reference>
<keyword evidence="2" id="KW-0614">Plasmid</keyword>
<dbReference type="InterPro" id="IPR000415">
    <property type="entry name" value="Nitroreductase-like"/>
</dbReference>
<dbReference type="AlphaFoldDB" id="A0A375IR41"/>
<organism evidence="2 3">
    <name type="scientific">Cupriavidus taiwanensis</name>
    <dbReference type="NCBI Taxonomy" id="164546"/>
    <lineage>
        <taxon>Bacteria</taxon>
        <taxon>Pseudomonadati</taxon>
        <taxon>Pseudomonadota</taxon>
        <taxon>Betaproteobacteria</taxon>
        <taxon>Burkholderiales</taxon>
        <taxon>Burkholderiaceae</taxon>
        <taxon>Cupriavidus</taxon>
    </lineage>
</organism>
<dbReference type="Proteomes" id="UP000255505">
    <property type="component" value="Unassembled WGS sequence"/>
</dbReference>
<evidence type="ECO:0000313" key="3">
    <source>
        <dbReference type="Proteomes" id="UP000255505"/>
    </source>
</evidence>
<gene>
    <name evidence="2" type="ORF">CT19425_P20046</name>
    <name evidence="1" type="ORF">CT19425_U600048</name>
</gene>
<evidence type="ECO:0000313" key="1">
    <source>
        <dbReference type="EMBL" id="SPK70554.1"/>
    </source>
</evidence>